<evidence type="ECO:0000256" key="1">
    <source>
        <dbReference type="ARBA" id="ARBA00023002"/>
    </source>
</evidence>
<reference evidence="3" key="1">
    <citation type="submission" date="2020-05" db="UniProtKB">
        <authorList>
            <consortium name="EnsemblMetazoa"/>
        </authorList>
    </citation>
    <scope>IDENTIFICATION</scope>
    <source>
        <strain evidence="3">BB02</strain>
    </source>
</reference>
<dbReference type="AlphaFoldDB" id="A0A2C9MAR8"/>
<dbReference type="KEGG" id="bgt:106077778"/>
<feature type="transmembrane region" description="Helical" evidence="2">
    <location>
        <begin position="12"/>
        <end position="32"/>
    </location>
</feature>
<proteinExistence type="predicted"/>
<evidence type="ECO:0000313" key="3">
    <source>
        <dbReference type="EnsemblMetazoa" id="BGLB040360-PA"/>
    </source>
</evidence>
<dbReference type="VEuPathDB" id="VectorBase:BGLB040360"/>
<keyword evidence="2" id="KW-0472">Membrane</keyword>
<dbReference type="GO" id="GO:0016175">
    <property type="term" value="F:superoxide-generating NAD(P)H oxidase activity"/>
    <property type="evidence" value="ECO:0007669"/>
    <property type="project" value="TreeGrafter"/>
</dbReference>
<dbReference type="VEuPathDB" id="VectorBase:BGLAX_038856"/>
<organism evidence="3 4">
    <name type="scientific">Biomphalaria glabrata</name>
    <name type="common">Bloodfluke planorb</name>
    <name type="synonym">Freshwater snail</name>
    <dbReference type="NCBI Taxonomy" id="6526"/>
    <lineage>
        <taxon>Eukaryota</taxon>
        <taxon>Metazoa</taxon>
        <taxon>Spiralia</taxon>
        <taxon>Lophotrochozoa</taxon>
        <taxon>Mollusca</taxon>
        <taxon>Gastropoda</taxon>
        <taxon>Heterobranchia</taxon>
        <taxon>Euthyneura</taxon>
        <taxon>Panpulmonata</taxon>
        <taxon>Hygrophila</taxon>
        <taxon>Lymnaeoidea</taxon>
        <taxon>Planorbidae</taxon>
        <taxon>Biomphalaria</taxon>
    </lineage>
</organism>
<dbReference type="InterPro" id="IPR050369">
    <property type="entry name" value="RBOH/FRE"/>
</dbReference>
<dbReference type="PANTHER" id="PTHR11972">
    <property type="entry name" value="NADPH OXIDASE"/>
    <property type="match status" value="1"/>
</dbReference>
<dbReference type="EnsemblMetazoa" id="BGLB040360-RA">
    <property type="protein sequence ID" value="BGLB040360-PA"/>
    <property type="gene ID" value="BGLB040360"/>
</dbReference>
<dbReference type="STRING" id="6526.A0A2C9MAR8"/>
<keyword evidence="1" id="KW-0560">Oxidoreductase</keyword>
<dbReference type="Proteomes" id="UP000076420">
    <property type="component" value="Unassembled WGS sequence"/>
</dbReference>
<evidence type="ECO:0000256" key="2">
    <source>
        <dbReference type="SAM" id="Phobius"/>
    </source>
</evidence>
<accession>A0A2C9MAR8</accession>
<dbReference type="PANTHER" id="PTHR11972:SF208">
    <property type="entry name" value="DUAL OXIDASE-LIKE PROTEIN"/>
    <property type="match status" value="1"/>
</dbReference>
<gene>
    <name evidence="3" type="primary">106077778</name>
</gene>
<keyword evidence="2" id="KW-1133">Transmembrane helix</keyword>
<protein>
    <recommendedName>
        <fullName evidence="5">Ferric oxidoreductase domain-containing protein</fullName>
    </recommendedName>
</protein>
<evidence type="ECO:0000313" key="4">
    <source>
        <dbReference type="Proteomes" id="UP000076420"/>
    </source>
</evidence>
<dbReference type="GO" id="GO:0043020">
    <property type="term" value="C:NADPH oxidase complex"/>
    <property type="evidence" value="ECO:0007669"/>
    <property type="project" value="TreeGrafter"/>
</dbReference>
<dbReference type="GO" id="GO:0042554">
    <property type="term" value="P:superoxide anion generation"/>
    <property type="evidence" value="ECO:0007669"/>
    <property type="project" value="TreeGrafter"/>
</dbReference>
<feature type="transmembrane region" description="Helical" evidence="2">
    <location>
        <begin position="52"/>
        <end position="73"/>
    </location>
</feature>
<name>A0A2C9MAR8_BIOGL</name>
<sequence length="113" mass="13129">MAGYGVSVTRGAASVQMFTYASLLVTMSHNTLTFFRETFLHRFIPFDNAHDMHLYIAFLAILFTAIHCIGHLINFYHISTQPSSDLNCYFTEYFRPTHVLASFEYWTYHTITD</sequence>
<dbReference type="GO" id="GO:0006952">
    <property type="term" value="P:defense response"/>
    <property type="evidence" value="ECO:0007669"/>
    <property type="project" value="TreeGrafter"/>
</dbReference>
<keyword evidence="2" id="KW-0812">Transmembrane</keyword>
<evidence type="ECO:0008006" key="5">
    <source>
        <dbReference type="Google" id="ProtNLM"/>
    </source>
</evidence>